<dbReference type="PANTHER" id="PTHR22895:SF0">
    <property type="entry name" value="ARMADILLO REPEAT-CONTAINING PROTEIN 6"/>
    <property type="match status" value="1"/>
</dbReference>
<proteinExistence type="predicted"/>
<dbReference type="EMBL" id="HBFW01002263">
    <property type="protein sequence ID" value="CAD8930444.1"/>
    <property type="molecule type" value="Transcribed_RNA"/>
</dbReference>
<reference evidence="2" key="1">
    <citation type="submission" date="2021-01" db="EMBL/GenBank/DDBJ databases">
        <authorList>
            <person name="Corre E."/>
            <person name="Pelletier E."/>
            <person name="Niang G."/>
            <person name="Scheremetjew M."/>
            <person name="Finn R."/>
            <person name="Kale V."/>
            <person name="Holt S."/>
            <person name="Cochrane G."/>
            <person name="Meng A."/>
            <person name="Brown T."/>
            <person name="Cohen L."/>
        </authorList>
    </citation>
    <scope>NUCLEOTIDE SEQUENCE</scope>
    <source>
        <strain evidence="2">ECT3854</strain>
    </source>
</reference>
<dbReference type="Gene3D" id="1.25.10.10">
    <property type="entry name" value="Leucine-rich Repeat Variant"/>
    <property type="match status" value="2"/>
</dbReference>
<gene>
    <name evidence="2" type="ORF">CTEN0397_LOCUS1466</name>
</gene>
<accession>A0A7S1CXZ1</accession>
<dbReference type="AlphaFoldDB" id="A0A7S1CXZ1"/>
<name>A0A7S1CXZ1_CYCTE</name>
<dbReference type="SMART" id="SM00185">
    <property type="entry name" value="ARM"/>
    <property type="match status" value="5"/>
</dbReference>
<dbReference type="InterPro" id="IPR016024">
    <property type="entry name" value="ARM-type_fold"/>
</dbReference>
<keyword evidence="1" id="KW-0677">Repeat</keyword>
<organism evidence="2">
    <name type="scientific">Cyclophora tenuis</name>
    <name type="common">Marine diatom</name>
    <dbReference type="NCBI Taxonomy" id="216820"/>
    <lineage>
        <taxon>Eukaryota</taxon>
        <taxon>Sar</taxon>
        <taxon>Stramenopiles</taxon>
        <taxon>Ochrophyta</taxon>
        <taxon>Bacillariophyta</taxon>
        <taxon>Fragilariophyceae</taxon>
        <taxon>Fragilariophycidae</taxon>
        <taxon>Cyclophorales</taxon>
        <taxon>Cyclophoraceae</taxon>
        <taxon>Cyclophora</taxon>
    </lineage>
</organism>
<dbReference type="SUPFAM" id="SSF48371">
    <property type="entry name" value="ARM repeat"/>
    <property type="match status" value="1"/>
</dbReference>
<protein>
    <submittedName>
        <fullName evidence="2">Uncharacterized protein</fullName>
    </submittedName>
</protein>
<dbReference type="PANTHER" id="PTHR22895">
    <property type="entry name" value="ARMADILLO REPEAT-CONTAINING PROTEIN 6"/>
    <property type="match status" value="1"/>
</dbReference>
<evidence type="ECO:0000313" key="2">
    <source>
        <dbReference type="EMBL" id="CAD8930444.1"/>
    </source>
</evidence>
<dbReference type="InterPro" id="IPR011989">
    <property type="entry name" value="ARM-like"/>
</dbReference>
<dbReference type="InterPro" id="IPR000225">
    <property type="entry name" value="Armadillo"/>
</dbReference>
<evidence type="ECO:0000256" key="1">
    <source>
        <dbReference type="ARBA" id="ARBA00022737"/>
    </source>
</evidence>
<sequence length="385" mass="42480">MQEMGCGTFWALASKQENRPILARAGAASRIIRALVKHIHVEDVVLRALGTLRTLSSEMEVRQDLVALEAPQHVAQAMAMHRDNPAVQRDGCAFLSNSAVDVERQQVAVATKAEIEAIVEAMSHHQNDPSVLSGATFALKNYSFMEKNIRTLLSCHDAVKLLDYTMKNCTDTNGRDDAVIVLERIQTCFTDDENLEDTVYRSMMESVELNPHSSSGVNQVFHTMKEYDWSSRIVAGGLDAIQTLLHRSPSHKNKVRGEILITLMSMMSRHEDSAAVQLRGCALLAIMAGSEEKCRHTIRDANGLLVIVRAMRNHMNNVDVQVAATSALKVLSVEFDCWFELERSGNTGIVTEAMGAHPGSFQLQENGTQILTRFSSFAAEIGIAT</sequence>